<dbReference type="GO" id="GO:0005886">
    <property type="term" value="C:plasma membrane"/>
    <property type="evidence" value="ECO:0007669"/>
    <property type="project" value="TreeGrafter"/>
</dbReference>
<evidence type="ECO:0000256" key="3">
    <source>
        <dbReference type="ARBA" id="ARBA00022516"/>
    </source>
</evidence>
<feature type="transmembrane region" description="Helical" evidence="11">
    <location>
        <begin position="7"/>
        <end position="25"/>
    </location>
</feature>
<dbReference type="InterPro" id="IPR050324">
    <property type="entry name" value="CDP-alcohol_PTase-I"/>
</dbReference>
<evidence type="ECO:0000256" key="1">
    <source>
        <dbReference type="ARBA" id="ARBA00004141"/>
    </source>
</evidence>
<dbReference type="EMBL" id="UINC01000149">
    <property type="protein sequence ID" value="SUZ50029.1"/>
    <property type="molecule type" value="Genomic_DNA"/>
</dbReference>
<dbReference type="PIRSF" id="PIRSF000847">
    <property type="entry name" value="Phos_ph_gly_syn"/>
    <property type="match status" value="1"/>
</dbReference>
<keyword evidence="6 11" id="KW-1133">Transmembrane helix</keyword>
<keyword evidence="9" id="KW-0594">Phospholipid biosynthesis</keyword>
<evidence type="ECO:0000256" key="11">
    <source>
        <dbReference type="SAM" id="Phobius"/>
    </source>
</evidence>
<organism evidence="12">
    <name type="scientific">marine metagenome</name>
    <dbReference type="NCBI Taxonomy" id="408172"/>
    <lineage>
        <taxon>unclassified sequences</taxon>
        <taxon>metagenomes</taxon>
        <taxon>ecological metagenomes</taxon>
    </lineage>
</organism>
<feature type="transmembrane region" description="Helical" evidence="11">
    <location>
        <begin position="162"/>
        <end position="185"/>
    </location>
</feature>
<reference evidence="12" key="1">
    <citation type="submission" date="2018-05" db="EMBL/GenBank/DDBJ databases">
        <authorList>
            <person name="Lanie J.A."/>
            <person name="Ng W.-L."/>
            <person name="Kazmierczak K.M."/>
            <person name="Andrzejewski T.M."/>
            <person name="Davidsen T.M."/>
            <person name="Wayne K.J."/>
            <person name="Tettelin H."/>
            <person name="Glass J.I."/>
            <person name="Rusch D."/>
            <person name="Podicherti R."/>
            <person name="Tsui H.-C.T."/>
            <person name="Winkler M.E."/>
        </authorList>
    </citation>
    <scope>NUCLEOTIDE SEQUENCE</scope>
</reference>
<keyword evidence="10" id="KW-1208">Phospholipid metabolism</keyword>
<accession>A0A381N6F2</accession>
<keyword evidence="5 11" id="KW-0812">Transmembrane</keyword>
<dbReference type="Gene3D" id="1.20.120.1760">
    <property type="match status" value="1"/>
</dbReference>
<evidence type="ECO:0000256" key="9">
    <source>
        <dbReference type="ARBA" id="ARBA00023209"/>
    </source>
</evidence>
<dbReference type="PROSITE" id="PS00379">
    <property type="entry name" value="CDP_ALCOHOL_P_TRANSF"/>
    <property type="match status" value="1"/>
</dbReference>
<evidence type="ECO:0000256" key="8">
    <source>
        <dbReference type="ARBA" id="ARBA00023136"/>
    </source>
</evidence>
<dbReference type="NCBIfam" id="TIGR00560">
    <property type="entry name" value="pgsA"/>
    <property type="match status" value="1"/>
</dbReference>
<dbReference type="PANTHER" id="PTHR14269">
    <property type="entry name" value="CDP-DIACYLGLYCEROL--GLYCEROL-3-PHOSPHATE 3-PHOSPHATIDYLTRANSFERASE-RELATED"/>
    <property type="match status" value="1"/>
</dbReference>
<dbReference type="GO" id="GO:0008444">
    <property type="term" value="F:CDP-diacylglycerol-glycerol-3-phosphate 3-phosphatidyltransferase activity"/>
    <property type="evidence" value="ECO:0007669"/>
    <property type="project" value="InterPro"/>
</dbReference>
<evidence type="ECO:0008006" key="13">
    <source>
        <dbReference type="Google" id="ProtNLM"/>
    </source>
</evidence>
<evidence type="ECO:0000256" key="5">
    <source>
        <dbReference type="ARBA" id="ARBA00022692"/>
    </source>
</evidence>
<dbReference type="Pfam" id="PF01066">
    <property type="entry name" value="CDP-OH_P_transf"/>
    <property type="match status" value="1"/>
</dbReference>
<sequence length="194" mass="21901">MMTLPNIITLSRIGLIPVFVALFYLQPNYLEGEPLAWINNSLVAIFALISFTDFLDGLLARKLNQVSALGAFLDPVADKLMICAALVLLTDYYQTWYITIPSIIIISREILVSALREWMGEVGKRANIAVSWIGKSKTFMQMFSILFLLYQQPLFIFSSKEIFYSGLVLLFSATILTLWSGFNYLKAGLKTFDS</sequence>
<evidence type="ECO:0000256" key="4">
    <source>
        <dbReference type="ARBA" id="ARBA00022679"/>
    </source>
</evidence>
<protein>
    <recommendedName>
        <fullName evidence="13">CDP-diacylglycerol--glycerol-3-phosphate 3-phosphatidyltransferase</fullName>
    </recommendedName>
</protein>
<evidence type="ECO:0000256" key="7">
    <source>
        <dbReference type="ARBA" id="ARBA00023098"/>
    </source>
</evidence>
<comment type="similarity">
    <text evidence="2">Belongs to the CDP-alcohol phosphatidyltransferase class-I family.</text>
</comment>
<comment type="subcellular location">
    <subcellularLocation>
        <location evidence="1">Membrane</location>
        <topology evidence="1">Multi-pass membrane protein</topology>
    </subcellularLocation>
</comment>
<feature type="transmembrane region" description="Helical" evidence="11">
    <location>
        <begin position="95"/>
        <end position="115"/>
    </location>
</feature>
<proteinExistence type="inferred from homology"/>
<evidence type="ECO:0000256" key="10">
    <source>
        <dbReference type="ARBA" id="ARBA00023264"/>
    </source>
</evidence>
<gene>
    <name evidence="12" type="ORF">METZ01_LOCUS2883</name>
</gene>
<keyword evidence="3" id="KW-0444">Lipid biosynthesis</keyword>
<dbReference type="AlphaFoldDB" id="A0A381N6F2"/>
<feature type="transmembrane region" description="Helical" evidence="11">
    <location>
        <begin position="127"/>
        <end position="150"/>
    </location>
</feature>
<dbReference type="GO" id="GO:0046474">
    <property type="term" value="P:glycerophospholipid biosynthetic process"/>
    <property type="evidence" value="ECO:0007669"/>
    <property type="project" value="TreeGrafter"/>
</dbReference>
<feature type="transmembrane region" description="Helical" evidence="11">
    <location>
        <begin position="37"/>
        <end position="55"/>
    </location>
</feature>
<dbReference type="InterPro" id="IPR004570">
    <property type="entry name" value="Phosphatidylglycerol_P_synth"/>
</dbReference>
<evidence type="ECO:0000313" key="12">
    <source>
        <dbReference type="EMBL" id="SUZ50029.1"/>
    </source>
</evidence>
<keyword evidence="7" id="KW-0443">Lipid metabolism</keyword>
<dbReference type="PANTHER" id="PTHR14269:SF62">
    <property type="entry name" value="CDP-DIACYLGLYCEROL--GLYCEROL-3-PHOSPHATE 3-PHOSPHATIDYLTRANSFERASE 1, CHLOROPLASTIC"/>
    <property type="match status" value="1"/>
</dbReference>
<evidence type="ECO:0000256" key="6">
    <source>
        <dbReference type="ARBA" id="ARBA00022989"/>
    </source>
</evidence>
<evidence type="ECO:0000256" key="2">
    <source>
        <dbReference type="ARBA" id="ARBA00010441"/>
    </source>
</evidence>
<dbReference type="InterPro" id="IPR000462">
    <property type="entry name" value="CDP-OH_P_trans"/>
</dbReference>
<feature type="transmembrane region" description="Helical" evidence="11">
    <location>
        <begin position="67"/>
        <end position="89"/>
    </location>
</feature>
<name>A0A381N6F2_9ZZZZ</name>
<keyword evidence="8 11" id="KW-0472">Membrane</keyword>
<dbReference type="InterPro" id="IPR043130">
    <property type="entry name" value="CDP-OH_PTrfase_TM_dom"/>
</dbReference>
<keyword evidence="4" id="KW-0808">Transferase</keyword>
<dbReference type="InterPro" id="IPR048254">
    <property type="entry name" value="CDP_ALCOHOL_P_TRANSF_CS"/>
</dbReference>